<evidence type="ECO:0000313" key="1">
    <source>
        <dbReference type="EMBL" id="MDQ8195104.1"/>
    </source>
</evidence>
<protein>
    <submittedName>
        <fullName evidence="1">Uncharacterized protein</fullName>
    </submittedName>
</protein>
<gene>
    <name evidence="1" type="ORF">QEH59_11755</name>
</gene>
<accession>A0ABU1AK23</accession>
<evidence type="ECO:0000313" key="2">
    <source>
        <dbReference type="Proteomes" id="UP001243717"/>
    </source>
</evidence>
<sequence length="182" mass="21033">MNEYDIENDYQPDEANAHYVALHKLNKNDLERGDFACADYLIEYDREMGIHRDAPPNLLSAVLDALPTIRSAPEVAQNLVELYEASGLGVPVGLFDLPYHWAKALHEMIRETHWPSYPNCTIHEVFGWNHVFRFGGHLHVQFETPLPHQHSHWCEVGSLIRDLHMRLEPGPYTEPARLIEFI</sequence>
<organism evidence="1 2">
    <name type="scientific">Thalassobacterium sedimentorum</name>
    <dbReference type="NCBI Taxonomy" id="3041258"/>
    <lineage>
        <taxon>Bacteria</taxon>
        <taxon>Pseudomonadati</taxon>
        <taxon>Verrucomicrobiota</taxon>
        <taxon>Opitutia</taxon>
        <taxon>Puniceicoccales</taxon>
        <taxon>Coraliomargaritaceae</taxon>
        <taxon>Thalassobacterium</taxon>
    </lineage>
</organism>
<proteinExistence type="predicted"/>
<reference evidence="1 2" key="1">
    <citation type="submission" date="2023-04" db="EMBL/GenBank/DDBJ databases">
        <title>A novel bacteria isolated from coastal sediment.</title>
        <authorList>
            <person name="Liu X.-J."/>
            <person name="Du Z.-J."/>
        </authorList>
    </citation>
    <scope>NUCLEOTIDE SEQUENCE [LARGE SCALE GENOMIC DNA]</scope>
    <source>
        <strain evidence="1 2">SDUM461004</strain>
    </source>
</reference>
<dbReference type="EMBL" id="JARXIC010000018">
    <property type="protein sequence ID" value="MDQ8195104.1"/>
    <property type="molecule type" value="Genomic_DNA"/>
</dbReference>
<keyword evidence="2" id="KW-1185">Reference proteome</keyword>
<name>A0ABU1AK23_9BACT</name>
<dbReference type="Proteomes" id="UP001243717">
    <property type="component" value="Unassembled WGS sequence"/>
</dbReference>
<dbReference type="RefSeq" id="WP_308985564.1">
    <property type="nucleotide sequence ID" value="NZ_JARXIC010000018.1"/>
</dbReference>
<comment type="caution">
    <text evidence="1">The sequence shown here is derived from an EMBL/GenBank/DDBJ whole genome shotgun (WGS) entry which is preliminary data.</text>
</comment>